<dbReference type="Proteomes" id="UP000546324">
    <property type="component" value="Unassembled WGS sequence"/>
</dbReference>
<evidence type="ECO:0000313" key="2">
    <source>
        <dbReference type="Proteomes" id="UP000546324"/>
    </source>
</evidence>
<reference evidence="1 2" key="1">
    <citation type="submission" date="2020-08" db="EMBL/GenBank/DDBJ databases">
        <title>Sequencing the genomes of 1000 actinobacteria strains.</title>
        <authorList>
            <person name="Klenk H.-P."/>
        </authorList>
    </citation>
    <scope>NUCLEOTIDE SEQUENCE [LARGE SCALE GENOMIC DNA]</scope>
    <source>
        <strain evidence="1 2">DSM 43675</strain>
    </source>
</reference>
<keyword evidence="2" id="KW-1185">Reference proteome</keyword>
<dbReference type="AlphaFoldDB" id="A0A7X0L2N0"/>
<organism evidence="1 2">
    <name type="scientific">Actinomadura coerulea</name>
    <dbReference type="NCBI Taxonomy" id="46159"/>
    <lineage>
        <taxon>Bacteria</taxon>
        <taxon>Bacillati</taxon>
        <taxon>Actinomycetota</taxon>
        <taxon>Actinomycetes</taxon>
        <taxon>Streptosporangiales</taxon>
        <taxon>Thermomonosporaceae</taxon>
        <taxon>Actinomadura</taxon>
    </lineage>
</organism>
<protein>
    <submittedName>
        <fullName evidence="1">Uncharacterized protein</fullName>
    </submittedName>
</protein>
<gene>
    <name evidence="1" type="ORF">BKA00_006338</name>
</gene>
<name>A0A7X0L2N0_9ACTN</name>
<accession>A0A7X0L2N0</accession>
<comment type="caution">
    <text evidence="1">The sequence shown here is derived from an EMBL/GenBank/DDBJ whole genome shotgun (WGS) entry which is preliminary data.</text>
</comment>
<sequence length="61" mass="6627">MLAEIGGMKKSRLRKYSGLPGQDYMSIKHPQQTPVAVVRGLEIPARTQEAVRSEGGTMGGR</sequence>
<proteinExistence type="predicted"/>
<dbReference type="EMBL" id="JACHMQ010000001">
    <property type="protein sequence ID" value="MBB6399424.1"/>
    <property type="molecule type" value="Genomic_DNA"/>
</dbReference>
<evidence type="ECO:0000313" key="1">
    <source>
        <dbReference type="EMBL" id="MBB6399424.1"/>
    </source>
</evidence>
<dbReference type="RefSeq" id="WP_185031298.1">
    <property type="nucleotide sequence ID" value="NZ_JACHMQ010000001.1"/>
</dbReference>